<feature type="transmembrane region" description="Helical" evidence="1">
    <location>
        <begin position="12"/>
        <end position="34"/>
    </location>
</feature>
<dbReference type="RefSeq" id="WP_171223450.1">
    <property type="nucleotide sequence ID" value="NZ_CP053085.1"/>
</dbReference>
<accession>A0A6M4IFZ6</accession>
<keyword evidence="1" id="KW-1133">Transmembrane helix</keyword>
<gene>
    <name evidence="2" type="ORF">HKW67_00075</name>
</gene>
<evidence type="ECO:0000256" key="1">
    <source>
        <dbReference type="SAM" id="Phobius"/>
    </source>
</evidence>
<organism evidence="2 3">
    <name type="scientific">Gemmatimonas groenlandica</name>
    <dbReference type="NCBI Taxonomy" id="2732249"/>
    <lineage>
        <taxon>Bacteria</taxon>
        <taxon>Pseudomonadati</taxon>
        <taxon>Gemmatimonadota</taxon>
        <taxon>Gemmatimonadia</taxon>
        <taxon>Gemmatimonadales</taxon>
        <taxon>Gemmatimonadaceae</taxon>
        <taxon>Gemmatimonas</taxon>
    </lineage>
</organism>
<keyword evidence="3" id="KW-1185">Reference proteome</keyword>
<protein>
    <submittedName>
        <fullName evidence="2">DUF2721 domain-containing protein</fullName>
    </submittedName>
</protein>
<dbReference type="Proteomes" id="UP000500938">
    <property type="component" value="Chromosome"/>
</dbReference>
<evidence type="ECO:0000313" key="2">
    <source>
        <dbReference type="EMBL" id="QJR34024.1"/>
    </source>
</evidence>
<keyword evidence="1" id="KW-0472">Membrane</keyword>
<dbReference type="EMBL" id="CP053085">
    <property type="protein sequence ID" value="QJR34024.1"/>
    <property type="molecule type" value="Genomic_DNA"/>
</dbReference>
<dbReference type="KEGG" id="ggr:HKW67_00075"/>
<feature type="transmembrane region" description="Helical" evidence="1">
    <location>
        <begin position="80"/>
        <end position="105"/>
    </location>
</feature>
<dbReference type="Pfam" id="PF11026">
    <property type="entry name" value="DUF2721"/>
    <property type="match status" value="1"/>
</dbReference>
<sequence length="146" mass="15925">MQPDVRISAIAHVIQLAIAPVFMLTGIGSLLGVLTNRLGRIIDRARALEDRLMDVTGEHKHVMGSDLNMLARRARHINHAISLCTIAALLVCLMIAILFISAFFTADISRVVATCFVLSMAALIAGLVSFLREIQLAMRSLRIGPH</sequence>
<dbReference type="InterPro" id="IPR021279">
    <property type="entry name" value="DUF2721"/>
</dbReference>
<proteinExistence type="predicted"/>
<evidence type="ECO:0000313" key="3">
    <source>
        <dbReference type="Proteomes" id="UP000500938"/>
    </source>
</evidence>
<reference evidence="2 3" key="1">
    <citation type="submission" date="2020-05" db="EMBL/GenBank/DDBJ databases">
        <title>Complete genome sequence of Gemmatimonas greenlandica TET16.</title>
        <authorList>
            <person name="Zeng Y."/>
        </authorList>
    </citation>
    <scope>NUCLEOTIDE SEQUENCE [LARGE SCALE GENOMIC DNA]</scope>
    <source>
        <strain evidence="2 3">TET16</strain>
    </source>
</reference>
<keyword evidence="1" id="KW-0812">Transmembrane</keyword>
<feature type="transmembrane region" description="Helical" evidence="1">
    <location>
        <begin position="111"/>
        <end position="131"/>
    </location>
</feature>
<name>A0A6M4IFZ6_9BACT</name>
<dbReference type="AlphaFoldDB" id="A0A6M4IFZ6"/>